<feature type="compositionally biased region" description="Basic residues" evidence="1">
    <location>
        <begin position="108"/>
        <end position="122"/>
    </location>
</feature>
<feature type="compositionally biased region" description="Polar residues" evidence="1">
    <location>
        <begin position="131"/>
        <end position="140"/>
    </location>
</feature>
<evidence type="ECO:0000256" key="2">
    <source>
        <dbReference type="SAM" id="Phobius"/>
    </source>
</evidence>
<accession>F0W8B5</accession>
<dbReference type="HOGENOM" id="CLU_1630301_0_0_1"/>
<protein>
    <submittedName>
        <fullName evidence="3">AlNc14C33G3009 protein</fullName>
    </submittedName>
</protein>
<feature type="region of interest" description="Disordered" evidence="1">
    <location>
        <begin position="98"/>
        <end position="161"/>
    </location>
</feature>
<keyword evidence="2" id="KW-0472">Membrane</keyword>
<dbReference type="AlphaFoldDB" id="F0W8B5"/>
<name>F0W8B5_9STRA</name>
<keyword evidence="2" id="KW-0812">Transmembrane</keyword>
<organism evidence="3">
    <name type="scientific">Albugo laibachii Nc14</name>
    <dbReference type="NCBI Taxonomy" id="890382"/>
    <lineage>
        <taxon>Eukaryota</taxon>
        <taxon>Sar</taxon>
        <taxon>Stramenopiles</taxon>
        <taxon>Oomycota</taxon>
        <taxon>Peronosporomycetes</taxon>
        <taxon>Albuginales</taxon>
        <taxon>Albuginaceae</taxon>
        <taxon>Albugo</taxon>
    </lineage>
</organism>
<reference evidence="3" key="1">
    <citation type="journal article" date="2011" name="PLoS Biol.">
        <title>Gene gain and loss during evolution of obligate parasitism in the white rust pathogen of Arabidopsis thaliana.</title>
        <authorList>
            <person name="Kemen E."/>
            <person name="Gardiner A."/>
            <person name="Schultz-Larsen T."/>
            <person name="Kemen A.C."/>
            <person name="Balmuth A.L."/>
            <person name="Robert-Seilaniantz A."/>
            <person name="Bailey K."/>
            <person name="Holub E."/>
            <person name="Studholme D.J."/>
            <person name="Maclean D."/>
            <person name="Jones J.D."/>
        </authorList>
    </citation>
    <scope>NUCLEOTIDE SEQUENCE</scope>
</reference>
<gene>
    <name evidence="3" type="primary">AlNc14C33G3009</name>
    <name evidence="3" type="ORF">ALNC14_034580</name>
</gene>
<evidence type="ECO:0000313" key="3">
    <source>
        <dbReference type="EMBL" id="CCA17315.1"/>
    </source>
</evidence>
<dbReference type="EMBL" id="FR824078">
    <property type="protein sequence ID" value="CCA17315.1"/>
    <property type="molecule type" value="Genomic_DNA"/>
</dbReference>
<reference evidence="3" key="2">
    <citation type="submission" date="2011-02" db="EMBL/GenBank/DDBJ databases">
        <authorList>
            <person name="MacLean D."/>
        </authorList>
    </citation>
    <scope>NUCLEOTIDE SEQUENCE</scope>
</reference>
<feature type="region of interest" description="Disordered" evidence="1">
    <location>
        <begin position="41"/>
        <end position="71"/>
    </location>
</feature>
<feature type="compositionally biased region" description="Basic residues" evidence="1">
    <location>
        <begin position="50"/>
        <end position="67"/>
    </location>
</feature>
<proteinExistence type="predicted"/>
<feature type="transmembrane region" description="Helical" evidence="2">
    <location>
        <begin position="12"/>
        <end position="33"/>
    </location>
</feature>
<keyword evidence="2" id="KW-1133">Transmembrane helix</keyword>
<evidence type="ECO:0000256" key="1">
    <source>
        <dbReference type="SAM" id="MobiDB-lite"/>
    </source>
</evidence>
<sequence>MTDLIANLVDSVPTTGLAIGGAVVAIAVTFLAVKVLGNNPESRSTLNVPTKKKKKRSATPKKVSKKKASTDVESIADNNIILESKEINLQDFVADWPDSEEEEAARAEKKKQRRKSKKKKVKGVASAASDSEVTGKSVNGSGKDGEDGWETVSRKKTKAKK</sequence>